<evidence type="ECO:0008006" key="3">
    <source>
        <dbReference type="Google" id="ProtNLM"/>
    </source>
</evidence>
<gene>
    <name evidence="1" type="ORF">M5I08_17305</name>
</gene>
<evidence type="ECO:0000313" key="1">
    <source>
        <dbReference type="EMBL" id="UQX09972.1"/>
    </source>
</evidence>
<accession>A0ABY4QG45</accession>
<evidence type="ECO:0000313" key="2">
    <source>
        <dbReference type="Proteomes" id="UP001056610"/>
    </source>
</evidence>
<name>A0ABY4QG45_9MYCO</name>
<dbReference type="RefSeq" id="WP_219070132.1">
    <property type="nucleotide sequence ID" value="NZ_CAJUXY010000076.1"/>
</dbReference>
<sequence>MFIGDPSLPGGIWPNLEPDMDTIFGSSLTNTILTDLGFDAVLGNVTPDDLYPATIYSLDTDPVANFQDVFDSKGLFSALLDIVGPHVEYVGLTPTEVADATTSTEGDLTLVNIADSDVNNFDAWISAVFEHGAAGSGLLESVLDSLQLYLTNTF</sequence>
<dbReference type="EMBL" id="CP097320">
    <property type="protein sequence ID" value="UQX09972.1"/>
    <property type="molecule type" value="Genomic_DNA"/>
</dbReference>
<dbReference type="Proteomes" id="UP001056610">
    <property type="component" value="Chromosome"/>
</dbReference>
<protein>
    <recommendedName>
        <fullName evidence="3">PE-PPE domain-containing protein</fullName>
    </recommendedName>
</protein>
<keyword evidence="2" id="KW-1185">Reference proteome</keyword>
<reference evidence="1" key="1">
    <citation type="submission" date="2022-05" db="EMBL/GenBank/DDBJ databases">
        <title>A methanotrophic Mycobacterium dominates a cave microbial ecosystem.</title>
        <authorList>
            <person name="Van Spanning R.J.M."/>
            <person name="Guan Q."/>
            <person name="Melkonian C."/>
            <person name="Gallant J."/>
            <person name="Polerecky L."/>
            <person name="Flot J.-F."/>
            <person name="Brandt B.W."/>
            <person name="Braster M."/>
            <person name="Iturbe Espinoza P."/>
            <person name="Aerts J."/>
            <person name="Meima-Franke M."/>
            <person name="Piersma S.R."/>
            <person name="Bunduc C."/>
            <person name="Ummels R."/>
            <person name="Pain A."/>
            <person name="Fleming E.J."/>
            <person name="van der Wel N."/>
            <person name="Gherman V.D."/>
            <person name="Sarbu S.M."/>
            <person name="Bodelier P.L.E."/>
            <person name="Bitter W."/>
        </authorList>
    </citation>
    <scope>NUCLEOTIDE SEQUENCE</scope>
    <source>
        <strain evidence="1">Sulfur Cave</strain>
    </source>
</reference>
<proteinExistence type="predicted"/>
<organism evidence="1 2">
    <name type="scientific">Candidatus Mycobacterium methanotrophicum</name>
    <dbReference type="NCBI Taxonomy" id="2943498"/>
    <lineage>
        <taxon>Bacteria</taxon>
        <taxon>Bacillati</taxon>
        <taxon>Actinomycetota</taxon>
        <taxon>Actinomycetes</taxon>
        <taxon>Mycobacteriales</taxon>
        <taxon>Mycobacteriaceae</taxon>
        <taxon>Mycobacterium</taxon>
    </lineage>
</organism>